<dbReference type="EMBL" id="JBGFUD010003073">
    <property type="protein sequence ID" value="MFH4978313.1"/>
    <property type="molecule type" value="Genomic_DNA"/>
</dbReference>
<feature type="compositionally biased region" description="Basic and acidic residues" evidence="1">
    <location>
        <begin position="35"/>
        <end position="47"/>
    </location>
</feature>
<protein>
    <recommendedName>
        <fullName evidence="4">Neuroglobin</fullName>
    </recommendedName>
</protein>
<feature type="compositionally biased region" description="Low complexity" evidence="1">
    <location>
        <begin position="266"/>
        <end position="291"/>
    </location>
</feature>
<sequence>MGNSGSSRGRIVRSSTVSLEYTTTQGRRKNSSEFVKSKSLGELELKKSTSSSSMKAATVGKRASTSSSTRGSLREQNTKLQHQRSHPLSLTSREIIQSCFENPHSELANRACTRVLEKREDYQCFAFSMGRDRWMKSVSDLQQFLDDVVRQISDVDEISQLSMNYGGNHVPLKRFGFKPDYWVSLAEAITMEGVILDMAKNPPTDTIAAWSQLMTVLFSAIRDGYYASLRSQRRASRIGSQNSGSSTSRDSSEITISSCKENSVKPSSWPSSSPRQKVSFSQSRSRGSSNSLTNIQLDKVTNKYVTTVRHHSLIPEAVLIEPYIS</sequence>
<evidence type="ECO:0000313" key="2">
    <source>
        <dbReference type="EMBL" id="MFH4978313.1"/>
    </source>
</evidence>
<feature type="region of interest" description="Disordered" evidence="1">
    <location>
        <begin position="1"/>
        <end position="88"/>
    </location>
</feature>
<dbReference type="SUPFAM" id="SSF46458">
    <property type="entry name" value="Globin-like"/>
    <property type="match status" value="1"/>
</dbReference>
<feature type="compositionally biased region" description="Polar residues" evidence="1">
    <location>
        <begin position="78"/>
        <end position="88"/>
    </location>
</feature>
<accession>A0ABD6EMX4</accession>
<feature type="compositionally biased region" description="Low complexity" evidence="1">
    <location>
        <begin position="1"/>
        <end position="18"/>
    </location>
</feature>
<gene>
    <name evidence="2" type="ORF">AB6A40_005022</name>
</gene>
<proteinExistence type="predicted"/>
<keyword evidence="3" id="KW-1185">Reference proteome</keyword>
<reference evidence="2 3" key="1">
    <citation type="submission" date="2024-08" db="EMBL/GenBank/DDBJ databases">
        <title>Gnathostoma spinigerum genome.</title>
        <authorList>
            <person name="Gonzalez-Bertolin B."/>
            <person name="Monzon S."/>
            <person name="Zaballos A."/>
            <person name="Jimenez P."/>
            <person name="Dekumyoy P."/>
            <person name="Varona S."/>
            <person name="Cuesta I."/>
            <person name="Sumanam S."/>
            <person name="Adisakwattana P."/>
            <person name="Gasser R.B."/>
            <person name="Hernandez-Gonzalez A."/>
            <person name="Young N.D."/>
            <person name="Perteguer M.J."/>
        </authorList>
    </citation>
    <scope>NUCLEOTIDE SEQUENCE [LARGE SCALE GENOMIC DNA]</scope>
    <source>
        <strain evidence="2">AL3</strain>
        <tissue evidence="2">Liver</tissue>
    </source>
</reference>
<feature type="region of interest" description="Disordered" evidence="1">
    <location>
        <begin position="236"/>
        <end position="292"/>
    </location>
</feature>
<organism evidence="2 3">
    <name type="scientific">Gnathostoma spinigerum</name>
    <dbReference type="NCBI Taxonomy" id="75299"/>
    <lineage>
        <taxon>Eukaryota</taxon>
        <taxon>Metazoa</taxon>
        <taxon>Ecdysozoa</taxon>
        <taxon>Nematoda</taxon>
        <taxon>Chromadorea</taxon>
        <taxon>Rhabditida</taxon>
        <taxon>Spirurina</taxon>
        <taxon>Gnathostomatomorpha</taxon>
        <taxon>Gnathostomatoidea</taxon>
        <taxon>Gnathostomatidae</taxon>
        <taxon>Gnathostoma</taxon>
    </lineage>
</organism>
<name>A0ABD6EMX4_9BILA</name>
<dbReference type="InterPro" id="IPR009050">
    <property type="entry name" value="Globin-like_sf"/>
</dbReference>
<dbReference type="Proteomes" id="UP001608902">
    <property type="component" value="Unassembled WGS sequence"/>
</dbReference>
<dbReference type="AlphaFoldDB" id="A0ABD6EMX4"/>
<evidence type="ECO:0008006" key="4">
    <source>
        <dbReference type="Google" id="ProtNLM"/>
    </source>
</evidence>
<evidence type="ECO:0000313" key="3">
    <source>
        <dbReference type="Proteomes" id="UP001608902"/>
    </source>
</evidence>
<dbReference type="InterPro" id="IPR012292">
    <property type="entry name" value="Globin/Proto"/>
</dbReference>
<dbReference type="InterPro" id="IPR044399">
    <property type="entry name" value="Mb-like_M"/>
</dbReference>
<dbReference type="CDD" id="cd01040">
    <property type="entry name" value="Mb-like"/>
    <property type="match status" value="1"/>
</dbReference>
<feature type="compositionally biased region" description="Polar residues" evidence="1">
    <location>
        <begin position="238"/>
        <end position="265"/>
    </location>
</feature>
<evidence type="ECO:0000256" key="1">
    <source>
        <dbReference type="SAM" id="MobiDB-lite"/>
    </source>
</evidence>
<dbReference type="Gene3D" id="1.10.490.10">
    <property type="entry name" value="Globins"/>
    <property type="match status" value="1"/>
</dbReference>
<comment type="caution">
    <text evidence="2">The sequence shown here is derived from an EMBL/GenBank/DDBJ whole genome shotgun (WGS) entry which is preliminary data.</text>
</comment>